<evidence type="ECO:0000313" key="2">
    <source>
        <dbReference type="Proteomes" id="UP001374535"/>
    </source>
</evidence>
<gene>
    <name evidence="1" type="ORF">V8G54_021953</name>
</gene>
<evidence type="ECO:0000313" key="1">
    <source>
        <dbReference type="EMBL" id="WVZ08607.1"/>
    </source>
</evidence>
<proteinExistence type="predicted"/>
<dbReference type="Proteomes" id="UP001374535">
    <property type="component" value="Chromosome 6"/>
</dbReference>
<dbReference type="EMBL" id="CP144695">
    <property type="protein sequence ID" value="WVZ08607.1"/>
    <property type="molecule type" value="Genomic_DNA"/>
</dbReference>
<organism evidence="1 2">
    <name type="scientific">Vigna mungo</name>
    <name type="common">Black gram</name>
    <name type="synonym">Phaseolus mungo</name>
    <dbReference type="NCBI Taxonomy" id="3915"/>
    <lineage>
        <taxon>Eukaryota</taxon>
        <taxon>Viridiplantae</taxon>
        <taxon>Streptophyta</taxon>
        <taxon>Embryophyta</taxon>
        <taxon>Tracheophyta</taxon>
        <taxon>Spermatophyta</taxon>
        <taxon>Magnoliopsida</taxon>
        <taxon>eudicotyledons</taxon>
        <taxon>Gunneridae</taxon>
        <taxon>Pentapetalae</taxon>
        <taxon>rosids</taxon>
        <taxon>fabids</taxon>
        <taxon>Fabales</taxon>
        <taxon>Fabaceae</taxon>
        <taxon>Papilionoideae</taxon>
        <taxon>50 kb inversion clade</taxon>
        <taxon>NPAAA clade</taxon>
        <taxon>indigoferoid/millettioid clade</taxon>
        <taxon>Phaseoleae</taxon>
        <taxon>Vigna</taxon>
    </lineage>
</organism>
<name>A0AAQ3NFB4_VIGMU</name>
<keyword evidence="2" id="KW-1185">Reference proteome</keyword>
<accession>A0AAQ3NFB4</accession>
<reference evidence="1 2" key="1">
    <citation type="journal article" date="2023" name="Life. Sci Alliance">
        <title>Evolutionary insights into 3D genome organization and epigenetic landscape of Vigna mungo.</title>
        <authorList>
            <person name="Junaid A."/>
            <person name="Singh B."/>
            <person name="Bhatia S."/>
        </authorList>
    </citation>
    <scope>NUCLEOTIDE SEQUENCE [LARGE SCALE GENOMIC DNA]</scope>
    <source>
        <strain evidence="1">Urdbean</strain>
    </source>
</reference>
<sequence length="112" mass="13123">MFSKFFTHLGCLQSQLSSWDQYYNLNNIIILINFFQCRNTKCSCFACSIFSPSKNVTTSKSNGNAFFLDRRWPLKTLLIYSHKQFTLQKVILKFIAFSCCHILRKTMNNAQD</sequence>
<dbReference type="AlphaFoldDB" id="A0AAQ3NFB4"/>
<protein>
    <submittedName>
        <fullName evidence="1">Uncharacterized protein</fullName>
    </submittedName>
</protein>